<reference evidence="1 2" key="1">
    <citation type="submission" date="2016-05" db="EMBL/GenBank/DDBJ databases">
        <authorList>
            <person name="Lavstsen T."/>
            <person name="Jespersen J.S."/>
        </authorList>
    </citation>
    <scope>NUCLEOTIDE SEQUENCE [LARGE SCALE GENOMIC DNA]</scope>
    <source>
        <strain evidence="1 2">B7-9</strain>
    </source>
</reference>
<dbReference type="SUPFAM" id="SSF109604">
    <property type="entry name" value="HD-domain/PDEase-like"/>
    <property type="match status" value="1"/>
</dbReference>
<gene>
    <name evidence="1" type="ORF">A9Q02_07590</name>
</gene>
<name>A0A2H3KRW1_9CHLR</name>
<accession>A0A2H3KRW1</accession>
<protein>
    <recommendedName>
        <fullName evidence="3">HD domain-containing protein</fullName>
    </recommendedName>
</protein>
<comment type="caution">
    <text evidence="1">The sequence shown here is derived from an EMBL/GenBank/DDBJ whole genome shotgun (WGS) entry which is preliminary data.</text>
</comment>
<dbReference type="EMBL" id="LYXE01000009">
    <property type="protein sequence ID" value="PDW01286.1"/>
    <property type="molecule type" value="Genomic_DNA"/>
</dbReference>
<evidence type="ECO:0000313" key="1">
    <source>
        <dbReference type="EMBL" id="PDW01286.1"/>
    </source>
</evidence>
<dbReference type="Proteomes" id="UP000220922">
    <property type="component" value="Unassembled WGS sequence"/>
</dbReference>
<dbReference type="AlphaFoldDB" id="A0A2H3KRW1"/>
<keyword evidence="2" id="KW-1185">Reference proteome</keyword>
<evidence type="ECO:0000313" key="2">
    <source>
        <dbReference type="Proteomes" id="UP000220922"/>
    </source>
</evidence>
<evidence type="ECO:0008006" key="3">
    <source>
        <dbReference type="Google" id="ProtNLM"/>
    </source>
</evidence>
<dbReference type="Gene3D" id="1.10.3210.10">
    <property type="entry name" value="Hypothetical protein af1432"/>
    <property type="match status" value="1"/>
</dbReference>
<sequence>MVQHAKEQIRGHYRIAQFRAALRADLTPAEVAMVAATLTEPEQRLFGAMPRYDQRHCLDVHHTLVAAGYDEPLLRRAALIHDCGKVDDHGRPMALGWYVVATILKQIPGLYLAVARHGGVLQPIRIYAEHAWRGAQMAAKAGSPPVMVEALRHYHDPNPTGLAALLKWADEQH</sequence>
<proteinExistence type="predicted"/>
<dbReference type="RefSeq" id="WP_245860151.1">
    <property type="nucleotide sequence ID" value="NZ_LYXE01000009.1"/>
</dbReference>
<organism evidence="1 2">
    <name type="scientific">Candidatus Chloroploca asiatica</name>
    <dbReference type="NCBI Taxonomy" id="1506545"/>
    <lineage>
        <taxon>Bacteria</taxon>
        <taxon>Bacillati</taxon>
        <taxon>Chloroflexota</taxon>
        <taxon>Chloroflexia</taxon>
        <taxon>Chloroflexales</taxon>
        <taxon>Chloroflexineae</taxon>
        <taxon>Oscillochloridaceae</taxon>
        <taxon>Candidatus Chloroploca</taxon>
    </lineage>
</organism>